<sequence length="184" mass="20351">MPMRRSFADQFERLDREVMTLPDALYLVSRNESMCRGGVTGFAYAFNRNPTTMAHKFDAGHPGHNLNTIELMDFLRYVSPEGRAIVLDSFHAELGDSQWFSTLPYEEEAEVELLVAGASEVLHAAADAANTVASHITDGRIDAQELGETCKLAARIVRVGIGLWRRARHVHLKQQGEGAGVVRG</sequence>
<proteinExistence type="predicted"/>
<gene>
    <name evidence="1" type="ORF">SAMN04244571_03149</name>
    <name evidence="2" type="ORF">SAMN04244574_03099</name>
</gene>
<reference evidence="2 4" key="2">
    <citation type="submission" date="2016-10" db="EMBL/GenBank/DDBJ databases">
        <authorList>
            <person name="de Groot N.N."/>
        </authorList>
    </citation>
    <scope>NUCLEOTIDE SEQUENCE [LARGE SCALE GENOMIC DNA]</scope>
    <source>
        <strain evidence="2 4">DSM 381</strain>
    </source>
</reference>
<name>A0A1I4EVZ3_9GAMM</name>
<evidence type="ECO:0000313" key="3">
    <source>
        <dbReference type="Proteomes" id="UP000198861"/>
    </source>
</evidence>
<evidence type="ECO:0000313" key="1">
    <source>
        <dbReference type="EMBL" id="SFB48569.1"/>
    </source>
</evidence>
<evidence type="ECO:0000313" key="4">
    <source>
        <dbReference type="Proteomes" id="UP000199579"/>
    </source>
</evidence>
<keyword evidence="3" id="KW-1185">Reference proteome</keyword>
<dbReference type="Proteomes" id="UP000199579">
    <property type="component" value="Unassembled WGS sequence"/>
</dbReference>
<dbReference type="AlphaFoldDB" id="A0A1I4EVZ3"/>
<accession>A0A1I4EVZ3</accession>
<protein>
    <submittedName>
        <fullName evidence="2">Uncharacterized protein</fullName>
    </submittedName>
</protein>
<dbReference type="EMBL" id="FOKJ01000058">
    <property type="protein sequence ID" value="SFB48569.1"/>
    <property type="molecule type" value="Genomic_DNA"/>
</dbReference>
<organism evidence="2 4">
    <name type="scientific">Azotobacter beijerinckii</name>
    <dbReference type="NCBI Taxonomy" id="170623"/>
    <lineage>
        <taxon>Bacteria</taxon>
        <taxon>Pseudomonadati</taxon>
        <taxon>Pseudomonadota</taxon>
        <taxon>Gammaproteobacteria</taxon>
        <taxon>Pseudomonadales</taxon>
        <taxon>Pseudomonadaceae</taxon>
        <taxon>Azotobacter</taxon>
    </lineage>
</organism>
<reference evidence="1 3" key="1">
    <citation type="submission" date="2016-10" db="EMBL/GenBank/DDBJ databases">
        <authorList>
            <person name="Varghese N."/>
            <person name="Submissions S."/>
        </authorList>
    </citation>
    <scope>NUCLEOTIDE SEQUENCE [LARGE SCALE GENOMIC DNA]</scope>
    <source>
        <strain evidence="1 3">DSM 282</strain>
    </source>
</reference>
<dbReference type="EMBL" id="FOSX01000056">
    <property type="protein sequence ID" value="SFL09872.1"/>
    <property type="molecule type" value="Genomic_DNA"/>
</dbReference>
<dbReference type="Proteomes" id="UP000198861">
    <property type="component" value="Unassembled WGS sequence"/>
</dbReference>
<evidence type="ECO:0000313" key="2">
    <source>
        <dbReference type="EMBL" id="SFL09872.1"/>
    </source>
</evidence>